<dbReference type="CDD" id="cd00390">
    <property type="entry name" value="Urease_gamma"/>
    <property type="match status" value="1"/>
</dbReference>
<comment type="caution">
    <text evidence="7">The sequence shown here is derived from an EMBL/GenBank/DDBJ whole genome shotgun (WGS) entry which is preliminary data.</text>
</comment>
<dbReference type="InterPro" id="IPR050069">
    <property type="entry name" value="Urease_subunit"/>
</dbReference>
<dbReference type="Gene3D" id="3.30.280.10">
    <property type="entry name" value="Urease, gamma-like subunit"/>
    <property type="match status" value="1"/>
</dbReference>
<dbReference type="AlphaFoldDB" id="A0AAU9MJ35"/>
<dbReference type="Pfam" id="PF00699">
    <property type="entry name" value="Urease_beta"/>
    <property type="match status" value="1"/>
</dbReference>
<dbReference type="GO" id="GO:0008017">
    <property type="term" value="F:microtubule binding"/>
    <property type="evidence" value="ECO:0007669"/>
    <property type="project" value="InterPro"/>
</dbReference>
<dbReference type="Gene3D" id="2.10.150.10">
    <property type="entry name" value="Urease, beta subunit"/>
    <property type="match status" value="1"/>
</dbReference>
<dbReference type="GO" id="GO:0043419">
    <property type="term" value="P:urea catabolic process"/>
    <property type="evidence" value="ECO:0007669"/>
    <property type="project" value="InterPro"/>
</dbReference>
<keyword evidence="3" id="KW-0378">Hydrolase</keyword>
<evidence type="ECO:0000256" key="4">
    <source>
        <dbReference type="ARBA" id="ARBA00023175"/>
    </source>
</evidence>
<protein>
    <recommendedName>
        <fullName evidence="2">urease</fullName>
        <ecNumber evidence="2">3.5.1.5</ecNumber>
    </recommendedName>
</protein>
<dbReference type="Pfam" id="PF00225">
    <property type="entry name" value="Kinesin"/>
    <property type="match status" value="1"/>
</dbReference>
<dbReference type="SUPFAM" id="SSF51278">
    <property type="entry name" value="Urease, beta-subunit"/>
    <property type="match status" value="1"/>
</dbReference>
<dbReference type="EMBL" id="CAKMRJ010002223">
    <property type="protein sequence ID" value="CAH1427913.1"/>
    <property type="molecule type" value="Genomic_DNA"/>
</dbReference>
<dbReference type="CDD" id="cd00407">
    <property type="entry name" value="Urease_beta"/>
    <property type="match status" value="1"/>
</dbReference>
<dbReference type="GO" id="GO:0035550">
    <property type="term" value="C:urease complex"/>
    <property type="evidence" value="ECO:0007669"/>
    <property type="project" value="InterPro"/>
</dbReference>
<gene>
    <name evidence="7" type="ORF">LVIROSA_LOCUS14880</name>
</gene>
<evidence type="ECO:0000256" key="2">
    <source>
        <dbReference type="ARBA" id="ARBA00012934"/>
    </source>
</evidence>
<dbReference type="PROSITE" id="PS50067">
    <property type="entry name" value="KINESIN_MOTOR_2"/>
    <property type="match status" value="1"/>
</dbReference>
<dbReference type="InterPro" id="IPR036463">
    <property type="entry name" value="Urease_gamma_sf"/>
</dbReference>
<dbReference type="GO" id="GO:0007018">
    <property type="term" value="P:microtubule-based movement"/>
    <property type="evidence" value="ECO:0007669"/>
    <property type="project" value="InterPro"/>
</dbReference>
<dbReference type="InterPro" id="IPR002019">
    <property type="entry name" value="Urease_beta-like"/>
</dbReference>
<dbReference type="PRINTS" id="PR00380">
    <property type="entry name" value="KINESINHEAVY"/>
</dbReference>
<evidence type="ECO:0000313" key="8">
    <source>
        <dbReference type="Proteomes" id="UP001157418"/>
    </source>
</evidence>
<evidence type="ECO:0000256" key="1">
    <source>
        <dbReference type="ARBA" id="ARBA00004897"/>
    </source>
</evidence>
<keyword evidence="8" id="KW-1185">Reference proteome</keyword>
<sequence>MAATIASVGSSYDRQSELKAFDQTKIGVKGLVDAGIWKIPPIFFHPRETTPKISTVAIKIPVMDLQSTHTASMLSRFLLMCYLVIAIANSISSSNLFCDCVQGSNILEADNLKNGLLPRVVDELFDSINFCGEETAYKIKLSMISTLDGEEALKVLCGGIANRAVGETQINAGSSRSHCMYMFTIRKEVTNENRVSSGKVVLVDLVGYVKVEKTGAEGKVLEEAKSINKSLSARGNILEFVHGDKSVAELMDVGRQVLGRRQLLPTVPHLLDSVQVEGTFPDGTKLITVHDPVSYENGNLEMALHGSFLPVPSLEKFPNIESCKLPGELIFRHGYTMLNSGREAVVLKVTNNGDRPIQVGSHYHFIEVNPSLIFDRRKAYGMRLNILVGTATRFEPWDAKSLTLVKIGGMQVIRGGNAIVDSPVTDSNVKTVIESALSLAYKMACQTYAN</sequence>
<dbReference type="Gene3D" id="3.40.850.10">
    <property type="entry name" value="Kinesin motor domain"/>
    <property type="match status" value="1"/>
</dbReference>
<organism evidence="7 8">
    <name type="scientific">Lactuca virosa</name>
    <dbReference type="NCBI Taxonomy" id="75947"/>
    <lineage>
        <taxon>Eukaryota</taxon>
        <taxon>Viridiplantae</taxon>
        <taxon>Streptophyta</taxon>
        <taxon>Embryophyta</taxon>
        <taxon>Tracheophyta</taxon>
        <taxon>Spermatophyta</taxon>
        <taxon>Magnoliopsida</taxon>
        <taxon>eudicotyledons</taxon>
        <taxon>Gunneridae</taxon>
        <taxon>Pentapetalae</taxon>
        <taxon>asterids</taxon>
        <taxon>campanulids</taxon>
        <taxon>Asterales</taxon>
        <taxon>Asteraceae</taxon>
        <taxon>Cichorioideae</taxon>
        <taxon>Cichorieae</taxon>
        <taxon>Lactucinae</taxon>
        <taxon>Lactuca</taxon>
    </lineage>
</organism>
<reference evidence="7 8" key="1">
    <citation type="submission" date="2022-01" db="EMBL/GenBank/DDBJ databases">
        <authorList>
            <person name="Xiong W."/>
            <person name="Schranz E."/>
        </authorList>
    </citation>
    <scope>NUCLEOTIDE SEQUENCE [LARGE SCALE GENOMIC DNA]</scope>
</reference>
<dbReference type="InterPro" id="IPR001752">
    <property type="entry name" value="Kinesin_motor_dom"/>
</dbReference>
<keyword evidence="4" id="KW-0505">Motor protein</keyword>
<dbReference type="GO" id="GO:0009039">
    <property type="term" value="F:urease activity"/>
    <property type="evidence" value="ECO:0007669"/>
    <property type="project" value="UniProtKB-EC"/>
</dbReference>
<comment type="similarity">
    <text evidence="5">Belongs to the TRAFAC class myosin-kinesin ATPase superfamily. Kinesin family.</text>
</comment>
<accession>A0AAU9MJ35</accession>
<dbReference type="PANTHER" id="PTHR33569:SF1">
    <property type="entry name" value="UREASE"/>
    <property type="match status" value="1"/>
</dbReference>
<name>A0AAU9MJ35_9ASTR</name>
<dbReference type="GO" id="GO:0003777">
    <property type="term" value="F:microtubule motor activity"/>
    <property type="evidence" value="ECO:0007669"/>
    <property type="project" value="InterPro"/>
</dbReference>
<dbReference type="GO" id="GO:0016151">
    <property type="term" value="F:nickel cation binding"/>
    <property type="evidence" value="ECO:0007669"/>
    <property type="project" value="InterPro"/>
</dbReference>
<dbReference type="InterPro" id="IPR027417">
    <property type="entry name" value="P-loop_NTPase"/>
</dbReference>
<evidence type="ECO:0000256" key="5">
    <source>
        <dbReference type="PROSITE-ProRule" id="PRU00283"/>
    </source>
</evidence>
<dbReference type="NCBIfam" id="TIGR00192">
    <property type="entry name" value="urease_beta"/>
    <property type="match status" value="1"/>
</dbReference>
<dbReference type="InterPro" id="IPR036961">
    <property type="entry name" value="Kinesin_motor_dom_sf"/>
</dbReference>
<dbReference type="Proteomes" id="UP001157418">
    <property type="component" value="Unassembled WGS sequence"/>
</dbReference>
<proteinExistence type="inferred from homology"/>
<dbReference type="PANTHER" id="PTHR33569">
    <property type="entry name" value="UREASE"/>
    <property type="match status" value="1"/>
</dbReference>
<evidence type="ECO:0000256" key="3">
    <source>
        <dbReference type="ARBA" id="ARBA00022801"/>
    </source>
</evidence>
<dbReference type="InterPro" id="IPR036461">
    <property type="entry name" value="Urease_betasu_sf"/>
</dbReference>
<dbReference type="GO" id="GO:0005524">
    <property type="term" value="F:ATP binding"/>
    <property type="evidence" value="ECO:0007669"/>
    <property type="project" value="InterPro"/>
</dbReference>
<feature type="domain" description="Kinesin motor" evidence="6">
    <location>
        <begin position="150"/>
        <end position="239"/>
    </location>
</feature>
<dbReference type="SUPFAM" id="SSF52540">
    <property type="entry name" value="P-loop containing nucleoside triphosphate hydrolases"/>
    <property type="match status" value="1"/>
</dbReference>
<evidence type="ECO:0000259" key="6">
    <source>
        <dbReference type="PROSITE" id="PS50067"/>
    </source>
</evidence>
<evidence type="ECO:0000313" key="7">
    <source>
        <dbReference type="EMBL" id="CAH1427913.1"/>
    </source>
</evidence>
<dbReference type="InterPro" id="IPR002026">
    <property type="entry name" value="Urease_gamma/gamma-beta_su"/>
</dbReference>
<comment type="pathway">
    <text evidence="1">Nitrogen metabolism; urea degradation; CO(2) and NH(3) from urea (urease route): step 1/1.</text>
</comment>
<dbReference type="SUPFAM" id="SSF54111">
    <property type="entry name" value="Urease, gamma-subunit"/>
    <property type="match status" value="1"/>
</dbReference>
<dbReference type="EC" id="3.5.1.5" evidence="2"/>
<dbReference type="SMART" id="SM00129">
    <property type="entry name" value="KISc"/>
    <property type="match status" value="1"/>
</dbReference>
<comment type="caution">
    <text evidence="5">Lacks conserved residue(s) required for the propagation of feature annotation.</text>
</comment>